<feature type="compositionally biased region" description="Acidic residues" evidence="2">
    <location>
        <begin position="390"/>
        <end position="399"/>
    </location>
</feature>
<dbReference type="InterPro" id="IPR018034">
    <property type="entry name" value="Kri1"/>
</dbReference>
<organism evidence="4 5">
    <name type="scientific">Scheffersomyces spartinae</name>
    <dbReference type="NCBI Taxonomy" id="45513"/>
    <lineage>
        <taxon>Eukaryota</taxon>
        <taxon>Fungi</taxon>
        <taxon>Dikarya</taxon>
        <taxon>Ascomycota</taxon>
        <taxon>Saccharomycotina</taxon>
        <taxon>Pichiomycetes</taxon>
        <taxon>Debaryomycetaceae</taxon>
        <taxon>Scheffersomyces</taxon>
    </lineage>
</organism>
<feature type="compositionally biased region" description="Basic and acidic residues" evidence="2">
    <location>
        <begin position="300"/>
        <end position="309"/>
    </location>
</feature>
<feature type="compositionally biased region" description="Acidic residues" evidence="2">
    <location>
        <begin position="174"/>
        <end position="187"/>
    </location>
</feature>
<dbReference type="Proteomes" id="UP000790833">
    <property type="component" value="Unassembled WGS sequence"/>
</dbReference>
<dbReference type="RefSeq" id="XP_043048136.1">
    <property type="nucleotide sequence ID" value="XM_043192472.1"/>
</dbReference>
<feature type="region of interest" description="Disordered" evidence="2">
    <location>
        <begin position="376"/>
        <end position="414"/>
    </location>
</feature>
<gene>
    <name evidence="4" type="primary">KRI1</name>
    <name evidence="4" type="ORF">KQ657_001686</name>
</gene>
<protein>
    <submittedName>
        <fullName evidence="4">KRRI-Interacting protein 1</fullName>
    </submittedName>
</protein>
<evidence type="ECO:0000313" key="4">
    <source>
        <dbReference type="EMBL" id="KAG7192586.1"/>
    </source>
</evidence>
<feature type="region of interest" description="Disordered" evidence="2">
    <location>
        <begin position="1"/>
        <end position="66"/>
    </location>
</feature>
<proteinExistence type="inferred from homology"/>
<feature type="region of interest" description="Disordered" evidence="2">
    <location>
        <begin position="287"/>
        <end position="309"/>
    </location>
</feature>
<feature type="compositionally biased region" description="Basic residues" evidence="2">
    <location>
        <begin position="506"/>
        <end position="515"/>
    </location>
</feature>
<feature type="region of interest" description="Disordered" evidence="2">
    <location>
        <begin position="129"/>
        <end position="195"/>
    </location>
</feature>
<dbReference type="EMBL" id="JAHMUF010000017">
    <property type="protein sequence ID" value="KAG7192586.1"/>
    <property type="molecule type" value="Genomic_DNA"/>
</dbReference>
<dbReference type="GO" id="GO:0005730">
    <property type="term" value="C:nucleolus"/>
    <property type="evidence" value="ECO:0007669"/>
    <property type="project" value="TreeGrafter"/>
</dbReference>
<dbReference type="OrthoDB" id="10252032at2759"/>
<dbReference type="Pfam" id="PF05178">
    <property type="entry name" value="Kri1"/>
    <property type="match status" value="1"/>
</dbReference>
<dbReference type="GO" id="GO:0030686">
    <property type="term" value="C:90S preribosome"/>
    <property type="evidence" value="ECO:0007669"/>
    <property type="project" value="TreeGrafter"/>
</dbReference>
<comment type="similarity">
    <text evidence="1">Belongs to the KRI1 family.</text>
</comment>
<feature type="domain" description="Kri1-like C-terminal" evidence="3">
    <location>
        <begin position="430"/>
        <end position="522"/>
    </location>
</feature>
<dbReference type="PANTHER" id="PTHR14490">
    <property type="entry name" value="ZINC FINGER, ZZ TYPE"/>
    <property type="match status" value="1"/>
</dbReference>
<sequence>MARKKSAAKRAREEEAKLSKAETIEVKPSKDSTQSKTVEPTVASDQEAPEDNDDSLSEEEDEYGELVTNEVEAGINQVLTYLRNNETSRLLDPNTKFFEDPETAVTKLGSSEKEKPLYLKDYHRINLLSGGYKDEEDEDEEGQGPENDDVKPFALEQQETRDQILSDIKKAFNEDQEDDDDDEDDNGDGFLKKKKTSGNVLNEKWVPLSRLPNPERDGEGFLNSFISNEAWIPTKDDKTINLDKIDTGADADFDDAVEDFEHAYNFRYEDPNAAEIISYARNQATVRRSATNSRKRQREKKKEQKIQEEKETDELFKKRKTQKINNVMDNLKKIKEAVGEDIDDELIQKVFGESLLDDDFDDLDWDNKMAQIFNDDFYEEGTDKPQVDDLYGDDGDEEEVKNGSTKKSKKELLKEKKSAKKAKEAIKETAESIVEANALKIRDEVEEERGRSKGVQPVKFKYREVSPESFGLTTRDILLADDKQLNLYIGMKKFAPYKPKEAALKDKRKYTKKKQLQQWRYETFNDRNGPSKQEGEADNEIWLPMEELEEPKRKKRKHNK</sequence>
<feature type="region of interest" description="Disordered" evidence="2">
    <location>
        <begin position="505"/>
        <end position="560"/>
    </location>
</feature>
<feature type="compositionally biased region" description="Basic and acidic residues" evidence="2">
    <location>
        <begin position="10"/>
        <end position="30"/>
    </location>
</feature>
<feature type="compositionally biased region" description="Acidic residues" evidence="2">
    <location>
        <begin position="47"/>
        <end position="64"/>
    </location>
</feature>
<dbReference type="PANTHER" id="PTHR14490:SF5">
    <property type="entry name" value="PROTEIN KRI1 HOMOLOG"/>
    <property type="match status" value="1"/>
</dbReference>
<dbReference type="GeneID" id="66115060"/>
<dbReference type="GO" id="GO:0000447">
    <property type="term" value="P:endonucleolytic cleavage in ITS1 to separate SSU-rRNA from 5.8S rRNA and LSU-rRNA from tricistronic rRNA transcript (SSU-rRNA, 5.8S rRNA, LSU-rRNA)"/>
    <property type="evidence" value="ECO:0007669"/>
    <property type="project" value="TreeGrafter"/>
</dbReference>
<feature type="compositionally biased region" description="Basic and acidic residues" evidence="2">
    <location>
        <begin position="158"/>
        <end position="173"/>
    </location>
</feature>
<feature type="region of interest" description="Disordered" evidence="2">
    <location>
        <begin position="92"/>
        <end position="115"/>
    </location>
</feature>
<dbReference type="InterPro" id="IPR024626">
    <property type="entry name" value="Kri1-like_C"/>
</dbReference>
<keyword evidence="5" id="KW-1185">Reference proteome</keyword>
<evidence type="ECO:0000256" key="2">
    <source>
        <dbReference type="SAM" id="MobiDB-lite"/>
    </source>
</evidence>
<accession>A0A9P7V7D9</accession>
<evidence type="ECO:0000313" key="5">
    <source>
        <dbReference type="Proteomes" id="UP000790833"/>
    </source>
</evidence>
<dbReference type="Pfam" id="PF12936">
    <property type="entry name" value="Kri1_C"/>
    <property type="match status" value="1"/>
</dbReference>
<comment type="caution">
    <text evidence="4">The sequence shown here is derived from an EMBL/GenBank/DDBJ whole genome shotgun (WGS) entry which is preliminary data.</text>
</comment>
<dbReference type="AlphaFoldDB" id="A0A9P7V7D9"/>
<evidence type="ECO:0000256" key="1">
    <source>
        <dbReference type="ARBA" id="ARBA00007473"/>
    </source>
</evidence>
<name>A0A9P7V7D9_9ASCO</name>
<feature type="compositionally biased region" description="Polar residues" evidence="2">
    <location>
        <begin position="516"/>
        <end position="531"/>
    </location>
</feature>
<reference evidence="4" key="1">
    <citation type="submission" date="2021-03" db="EMBL/GenBank/DDBJ databases">
        <authorList>
            <person name="Palmer J.M."/>
        </authorList>
    </citation>
    <scope>NUCLEOTIDE SEQUENCE</scope>
    <source>
        <strain evidence="4">ARV_011</strain>
    </source>
</reference>
<feature type="compositionally biased region" description="Acidic residues" evidence="2">
    <location>
        <begin position="134"/>
        <end position="147"/>
    </location>
</feature>
<evidence type="ECO:0000259" key="3">
    <source>
        <dbReference type="Pfam" id="PF12936"/>
    </source>
</evidence>